<dbReference type="GO" id="GO:0003677">
    <property type="term" value="F:DNA binding"/>
    <property type="evidence" value="ECO:0007669"/>
    <property type="project" value="UniProtKB-UniRule"/>
</dbReference>
<dbReference type="InterPro" id="IPR004107">
    <property type="entry name" value="Integrase_SAM-like_N"/>
</dbReference>
<evidence type="ECO:0000259" key="12">
    <source>
        <dbReference type="PROSITE" id="PS51898"/>
    </source>
</evidence>
<dbReference type="GO" id="GO:0015074">
    <property type="term" value="P:DNA integration"/>
    <property type="evidence" value="ECO:0007669"/>
    <property type="project" value="UniProtKB-KW"/>
</dbReference>
<evidence type="ECO:0000259" key="13">
    <source>
        <dbReference type="PROSITE" id="PS51900"/>
    </source>
</evidence>
<dbReference type="InterPro" id="IPR050090">
    <property type="entry name" value="Tyrosine_recombinase_XerCD"/>
</dbReference>
<dbReference type="NCBIfam" id="NF040815">
    <property type="entry name" value="recomb_XerA_Arch"/>
    <property type="match status" value="1"/>
</dbReference>
<sequence length="333" mass="39020">MDNKETMIKEILFDMSMKLGSCELQILENVLRIKLRKCRIEEENTELSTYVDDNDYIIKLFIANKRLENLSPKSIEQYVKATRNMLCYMNKNYKDITTNDIKYYLAMYQQTRGVTQNTLANIKRFLSAFYTWASDEEYIEKNPVRPIKAIKQQTKKKEFLTKEEIVNMRDACKTLRETALLDFLLSTGVRVSELTSLNIKDVDFTKEEVNIYATKTRAYRTGYLNENAKKHLLDYLNSREDDSEALFISTRENKRINTQRVQKELQNIAERAGVTKHVTVHLFRKTFATNLYNAGCDIVIIKELLGHANIATTEKHYASVNQVEIRREHMRCA</sequence>
<comment type="subcellular location">
    <subcellularLocation>
        <location evidence="2">Cytoplasm</location>
    </subcellularLocation>
</comment>
<evidence type="ECO:0000313" key="14">
    <source>
        <dbReference type="EMBL" id="SHN03724.1"/>
    </source>
</evidence>
<dbReference type="OrthoDB" id="9801717at2"/>
<keyword evidence="8 11" id="KW-0238">DNA-binding</keyword>
<reference evidence="14 15" key="1">
    <citation type="submission" date="2016-11" db="EMBL/GenBank/DDBJ databases">
        <authorList>
            <person name="Jaros S."/>
            <person name="Januszkiewicz K."/>
            <person name="Wedrychowicz H."/>
        </authorList>
    </citation>
    <scope>NUCLEOTIDE SEQUENCE [LARGE SCALE GENOMIC DNA]</scope>
    <source>
        <strain evidence="14 15">DSM 15930</strain>
    </source>
</reference>
<evidence type="ECO:0000256" key="10">
    <source>
        <dbReference type="ARBA" id="ARBA00023306"/>
    </source>
</evidence>
<keyword evidence="7" id="KW-0229">DNA integration</keyword>
<dbReference type="PROSITE" id="PS51898">
    <property type="entry name" value="TYR_RECOMBINASE"/>
    <property type="match status" value="1"/>
</dbReference>
<evidence type="ECO:0000256" key="11">
    <source>
        <dbReference type="PROSITE-ProRule" id="PRU01248"/>
    </source>
</evidence>
<keyword evidence="10" id="KW-0131">Cell cycle</keyword>
<evidence type="ECO:0000256" key="5">
    <source>
        <dbReference type="ARBA" id="ARBA00022618"/>
    </source>
</evidence>
<dbReference type="AlphaFoldDB" id="A0A1M7NKA7"/>
<dbReference type="GO" id="GO:0051301">
    <property type="term" value="P:cell division"/>
    <property type="evidence" value="ECO:0007669"/>
    <property type="project" value="UniProtKB-KW"/>
</dbReference>
<dbReference type="Gene3D" id="1.10.150.130">
    <property type="match status" value="1"/>
</dbReference>
<dbReference type="SUPFAM" id="SSF56349">
    <property type="entry name" value="DNA breaking-rejoining enzymes"/>
    <property type="match status" value="1"/>
</dbReference>
<dbReference type="Proteomes" id="UP000184038">
    <property type="component" value="Unassembled WGS sequence"/>
</dbReference>
<evidence type="ECO:0000256" key="6">
    <source>
        <dbReference type="ARBA" id="ARBA00022829"/>
    </source>
</evidence>
<dbReference type="Pfam" id="PF00589">
    <property type="entry name" value="Phage_integrase"/>
    <property type="match status" value="1"/>
</dbReference>
<keyword evidence="6" id="KW-0159">Chromosome partition</keyword>
<dbReference type="InterPro" id="IPR013762">
    <property type="entry name" value="Integrase-like_cat_sf"/>
</dbReference>
<dbReference type="RefSeq" id="WP_073291752.1">
    <property type="nucleotide sequence ID" value="NZ_FRCP01000030.1"/>
</dbReference>
<gene>
    <name evidence="14" type="ORF">SAMN02746066_04535</name>
</gene>
<evidence type="ECO:0000256" key="9">
    <source>
        <dbReference type="ARBA" id="ARBA00023172"/>
    </source>
</evidence>
<dbReference type="InterPro" id="IPR044068">
    <property type="entry name" value="CB"/>
</dbReference>
<evidence type="ECO:0000256" key="2">
    <source>
        <dbReference type="ARBA" id="ARBA00004496"/>
    </source>
</evidence>
<evidence type="ECO:0000256" key="7">
    <source>
        <dbReference type="ARBA" id="ARBA00022908"/>
    </source>
</evidence>
<dbReference type="Gene3D" id="1.10.443.10">
    <property type="entry name" value="Intergrase catalytic core"/>
    <property type="match status" value="1"/>
</dbReference>
<evidence type="ECO:0000256" key="1">
    <source>
        <dbReference type="ARBA" id="ARBA00003283"/>
    </source>
</evidence>
<keyword evidence="5" id="KW-0132">Cell division</keyword>
<comment type="similarity">
    <text evidence="3">Belongs to the 'phage' integrase family.</text>
</comment>
<accession>A0A1M7NKA7</accession>
<protein>
    <submittedName>
        <fullName evidence="14">Site-specific recombinase XerD</fullName>
    </submittedName>
</protein>
<dbReference type="PANTHER" id="PTHR30349">
    <property type="entry name" value="PHAGE INTEGRASE-RELATED"/>
    <property type="match status" value="1"/>
</dbReference>
<keyword evidence="4" id="KW-0963">Cytoplasm</keyword>
<dbReference type="EMBL" id="FRCP01000030">
    <property type="protein sequence ID" value="SHN03724.1"/>
    <property type="molecule type" value="Genomic_DNA"/>
</dbReference>
<dbReference type="InterPro" id="IPR010998">
    <property type="entry name" value="Integrase_recombinase_N"/>
</dbReference>
<dbReference type="GO" id="GO:0005737">
    <property type="term" value="C:cytoplasm"/>
    <property type="evidence" value="ECO:0007669"/>
    <property type="project" value="UniProtKB-SubCell"/>
</dbReference>
<feature type="domain" description="Tyr recombinase" evidence="12">
    <location>
        <begin position="155"/>
        <end position="330"/>
    </location>
</feature>
<comment type="function">
    <text evidence="1">Site-specific tyrosine recombinase, which acts by catalyzing the cutting and rejoining of the recombining DNA molecules.</text>
</comment>
<dbReference type="PROSITE" id="PS51900">
    <property type="entry name" value="CB"/>
    <property type="match status" value="1"/>
</dbReference>
<name>A0A1M7NKA7_9FIRM</name>
<dbReference type="InterPro" id="IPR011010">
    <property type="entry name" value="DNA_brk_join_enz"/>
</dbReference>
<organism evidence="14 15">
    <name type="scientific">Anaerosporobacter mobilis DSM 15930</name>
    <dbReference type="NCBI Taxonomy" id="1120996"/>
    <lineage>
        <taxon>Bacteria</taxon>
        <taxon>Bacillati</taxon>
        <taxon>Bacillota</taxon>
        <taxon>Clostridia</taxon>
        <taxon>Lachnospirales</taxon>
        <taxon>Lachnospiraceae</taxon>
        <taxon>Anaerosporobacter</taxon>
    </lineage>
</organism>
<dbReference type="GO" id="GO:0007059">
    <property type="term" value="P:chromosome segregation"/>
    <property type="evidence" value="ECO:0007669"/>
    <property type="project" value="UniProtKB-KW"/>
</dbReference>
<dbReference type="InterPro" id="IPR002104">
    <property type="entry name" value="Integrase_catalytic"/>
</dbReference>
<dbReference type="Pfam" id="PF13495">
    <property type="entry name" value="Phage_int_SAM_4"/>
    <property type="match status" value="1"/>
</dbReference>
<evidence type="ECO:0000256" key="8">
    <source>
        <dbReference type="ARBA" id="ARBA00023125"/>
    </source>
</evidence>
<dbReference type="STRING" id="1120996.SAMN02746066_04535"/>
<keyword evidence="9" id="KW-0233">DNA recombination</keyword>
<evidence type="ECO:0000256" key="4">
    <source>
        <dbReference type="ARBA" id="ARBA00022490"/>
    </source>
</evidence>
<feature type="domain" description="Core-binding (CB)" evidence="13">
    <location>
        <begin position="45"/>
        <end position="134"/>
    </location>
</feature>
<dbReference type="GO" id="GO:0006310">
    <property type="term" value="P:DNA recombination"/>
    <property type="evidence" value="ECO:0007669"/>
    <property type="project" value="UniProtKB-KW"/>
</dbReference>
<keyword evidence="15" id="KW-1185">Reference proteome</keyword>
<evidence type="ECO:0000256" key="3">
    <source>
        <dbReference type="ARBA" id="ARBA00008857"/>
    </source>
</evidence>
<evidence type="ECO:0000313" key="15">
    <source>
        <dbReference type="Proteomes" id="UP000184038"/>
    </source>
</evidence>
<proteinExistence type="inferred from homology"/>
<dbReference type="PANTHER" id="PTHR30349:SF77">
    <property type="entry name" value="TYROSINE RECOMBINASE XERC"/>
    <property type="match status" value="1"/>
</dbReference>